<dbReference type="RefSeq" id="WP_092680682.1">
    <property type="nucleotide sequence ID" value="NZ_FNMZ01000002.1"/>
</dbReference>
<dbReference type="InterPro" id="IPR050194">
    <property type="entry name" value="Glycosyltransferase_grp1"/>
</dbReference>
<proteinExistence type="predicted"/>
<dbReference type="Gene3D" id="3.40.50.2000">
    <property type="entry name" value="Glycogen Phosphorylase B"/>
    <property type="match status" value="2"/>
</dbReference>
<evidence type="ECO:0000259" key="2">
    <source>
        <dbReference type="Pfam" id="PF13439"/>
    </source>
</evidence>
<dbReference type="Pfam" id="PF00534">
    <property type="entry name" value="Glycos_transf_1"/>
    <property type="match status" value="1"/>
</dbReference>
<keyword evidence="3" id="KW-0808">Transferase</keyword>
<dbReference type="PANTHER" id="PTHR45947">
    <property type="entry name" value="SULFOQUINOVOSYL TRANSFERASE SQD2"/>
    <property type="match status" value="1"/>
</dbReference>
<dbReference type="InterPro" id="IPR001296">
    <property type="entry name" value="Glyco_trans_1"/>
</dbReference>
<feature type="domain" description="Glycosyltransferase subfamily 4-like N-terminal" evidence="2">
    <location>
        <begin position="14"/>
        <end position="187"/>
    </location>
</feature>
<sequence length="379" mass="41737">MRVAIIHYWLVGMRGGERVLEQLCMMFPDADIYTHVADPAKLSPLLRRHRITETFIGRLPGAKKHYQKYLALMPRALESLDLTGYDLVISSESGPAKGVIPPPDTAHVCYCHSPMRYIWDQYHAYRDGLSLPMKLAFSWLAPKLRTWDVISSNRVDQYVANSSFVAQRIQRCWRRDSVVVHPPVDLEAYQPAPAPGPDAPYLFLSELVPYKRADLAIEACARLGRRLQVVGSGPETERLKAMAPAGTEFLGRVPDEKMRALYQGARALLFPGVEDFGIVPLEAMACGRPVLAYGRGGALDTVVDGDTGLLFHEQTAEALAACIERFESELEPGLDPARMAAHAGRFGEATFRANMWAAIRAAAPGLGLDETPPAIADAA</sequence>
<keyword evidence="4" id="KW-1185">Reference proteome</keyword>
<evidence type="ECO:0000313" key="3">
    <source>
        <dbReference type="EMBL" id="SDW82057.1"/>
    </source>
</evidence>
<dbReference type="STRING" id="356660.SAMN05444336_102438"/>
<evidence type="ECO:0000259" key="1">
    <source>
        <dbReference type="Pfam" id="PF00534"/>
    </source>
</evidence>
<dbReference type="PANTHER" id="PTHR45947:SF3">
    <property type="entry name" value="SULFOQUINOVOSYL TRANSFERASE SQD2"/>
    <property type="match status" value="1"/>
</dbReference>
<dbReference type="SUPFAM" id="SSF53756">
    <property type="entry name" value="UDP-Glycosyltransferase/glycogen phosphorylase"/>
    <property type="match status" value="1"/>
</dbReference>
<dbReference type="Proteomes" id="UP000199118">
    <property type="component" value="Unassembled WGS sequence"/>
</dbReference>
<dbReference type="Pfam" id="PF13439">
    <property type="entry name" value="Glyco_transf_4"/>
    <property type="match status" value="1"/>
</dbReference>
<dbReference type="AlphaFoldDB" id="A0A1H2WNG1"/>
<accession>A0A1H2WNG1</accession>
<reference evidence="3 4" key="1">
    <citation type="submission" date="2016-10" db="EMBL/GenBank/DDBJ databases">
        <authorList>
            <person name="de Groot N.N."/>
        </authorList>
    </citation>
    <scope>NUCLEOTIDE SEQUENCE [LARGE SCALE GENOMIC DNA]</scope>
    <source>
        <strain evidence="3 4">DSM 17890</strain>
    </source>
</reference>
<gene>
    <name evidence="3" type="ORF">SAMN05444336_102438</name>
</gene>
<protein>
    <submittedName>
        <fullName evidence="3">Glycosyltransferase involved in cell wall bisynthesis</fullName>
    </submittedName>
</protein>
<evidence type="ECO:0000313" key="4">
    <source>
        <dbReference type="Proteomes" id="UP000199118"/>
    </source>
</evidence>
<dbReference type="GO" id="GO:0016757">
    <property type="term" value="F:glycosyltransferase activity"/>
    <property type="evidence" value="ECO:0007669"/>
    <property type="project" value="InterPro"/>
</dbReference>
<organism evidence="3 4">
    <name type="scientific">Albimonas donghaensis</name>
    <dbReference type="NCBI Taxonomy" id="356660"/>
    <lineage>
        <taxon>Bacteria</taxon>
        <taxon>Pseudomonadati</taxon>
        <taxon>Pseudomonadota</taxon>
        <taxon>Alphaproteobacteria</taxon>
        <taxon>Rhodobacterales</taxon>
        <taxon>Paracoccaceae</taxon>
        <taxon>Albimonas</taxon>
    </lineage>
</organism>
<name>A0A1H2WNG1_9RHOB</name>
<dbReference type="InterPro" id="IPR028098">
    <property type="entry name" value="Glyco_trans_4-like_N"/>
</dbReference>
<feature type="domain" description="Glycosyl transferase family 1" evidence="1">
    <location>
        <begin position="198"/>
        <end position="329"/>
    </location>
</feature>
<dbReference type="EMBL" id="FNMZ01000002">
    <property type="protein sequence ID" value="SDW82057.1"/>
    <property type="molecule type" value="Genomic_DNA"/>
</dbReference>
<dbReference type="OrthoDB" id="9790710at2"/>